<dbReference type="STRING" id="1797532.A2729_02405"/>
<evidence type="ECO:0000313" key="1">
    <source>
        <dbReference type="EMBL" id="OGY43266.1"/>
    </source>
</evidence>
<organism evidence="1 2">
    <name type="scientific">Candidatus Buchananbacteria bacterium RIFCSPHIGHO2_01_FULL_39_14</name>
    <dbReference type="NCBI Taxonomy" id="1797532"/>
    <lineage>
        <taxon>Bacteria</taxon>
        <taxon>Candidatus Buchananiibacteriota</taxon>
    </lineage>
</organism>
<dbReference type="Pfam" id="PF13366">
    <property type="entry name" value="PDDEXK_3"/>
    <property type="match status" value="1"/>
</dbReference>
<evidence type="ECO:0000313" key="2">
    <source>
        <dbReference type="Proteomes" id="UP000178930"/>
    </source>
</evidence>
<accession>A0A1G1XUI8</accession>
<protein>
    <recommendedName>
        <fullName evidence="3">GxxExxY protein</fullName>
    </recommendedName>
</protein>
<dbReference type="Proteomes" id="UP000178930">
    <property type="component" value="Unassembled WGS sequence"/>
</dbReference>
<dbReference type="EMBL" id="MHIB01000039">
    <property type="protein sequence ID" value="OGY43266.1"/>
    <property type="molecule type" value="Genomic_DNA"/>
</dbReference>
<reference evidence="1 2" key="1">
    <citation type="journal article" date="2016" name="Nat. Commun.">
        <title>Thousands of microbial genomes shed light on interconnected biogeochemical processes in an aquifer system.</title>
        <authorList>
            <person name="Anantharaman K."/>
            <person name="Brown C.T."/>
            <person name="Hug L.A."/>
            <person name="Sharon I."/>
            <person name="Castelle C.J."/>
            <person name="Probst A.J."/>
            <person name="Thomas B.C."/>
            <person name="Singh A."/>
            <person name="Wilkins M.J."/>
            <person name="Karaoz U."/>
            <person name="Brodie E.L."/>
            <person name="Williams K.H."/>
            <person name="Hubbard S.S."/>
            <person name="Banfield J.F."/>
        </authorList>
    </citation>
    <scope>NUCLEOTIDE SEQUENCE [LARGE SCALE GENOMIC DNA]</scope>
</reference>
<name>A0A1G1XUI8_9BACT</name>
<dbReference type="InterPro" id="IPR026350">
    <property type="entry name" value="GxxExxY"/>
</dbReference>
<dbReference type="AlphaFoldDB" id="A0A1G1XUI8"/>
<sequence>MLTKIIYPALSYKIIGLCFQTHNELEHFCKEKQYADRLEQLLRLNKINYKREIKIPFQFNSNKIESNIADFLVEDKIILECKAKKFIIREDYHQVQRYRRAIKIKLGIIVNFGTKYLTPKRIINYDL</sequence>
<comment type="caution">
    <text evidence="1">The sequence shown here is derived from an EMBL/GenBank/DDBJ whole genome shotgun (WGS) entry which is preliminary data.</text>
</comment>
<gene>
    <name evidence="1" type="ORF">A2729_02405</name>
</gene>
<proteinExistence type="predicted"/>
<evidence type="ECO:0008006" key="3">
    <source>
        <dbReference type="Google" id="ProtNLM"/>
    </source>
</evidence>
<dbReference type="NCBIfam" id="TIGR04256">
    <property type="entry name" value="GxxExxY"/>
    <property type="match status" value="1"/>
</dbReference>